<evidence type="ECO:0000313" key="3">
    <source>
        <dbReference type="Proteomes" id="UP000034112"/>
    </source>
</evidence>
<feature type="region of interest" description="Disordered" evidence="1">
    <location>
        <begin position="41"/>
        <end position="69"/>
    </location>
</feature>
<gene>
    <name evidence="2" type="ORF">THAR02_09478</name>
</gene>
<dbReference type="EMBL" id="JOKZ01000422">
    <property type="protein sequence ID" value="KKO98421.1"/>
    <property type="molecule type" value="Genomic_DNA"/>
</dbReference>
<evidence type="ECO:0000256" key="1">
    <source>
        <dbReference type="SAM" id="MobiDB-lite"/>
    </source>
</evidence>
<comment type="caution">
    <text evidence="2">The sequence shown here is derived from an EMBL/GenBank/DDBJ whole genome shotgun (WGS) entry which is preliminary data.</text>
</comment>
<organism evidence="2 3">
    <name type="scientific">Trichoderma harzianum</name>
    <name type="common">Hypocrea lixii</name>
    <dbReference type="NCBI Taxonomy" id="5544"/>
    <lineage>
        <taxon>Eukaryota</taxon>
        <taxon>Fungi</taxon>
        <taxon>Dikarya</taxon>
        <taxon>Ascomycota</taxon>
        <taxon>Pezizomycotina</taxon>
        <taxon>Sordariomycetes</taxon>
        <taxon>Hypocreomycetidae</taxon>
        <taxon>Hypocreales</taxon>
        <taxon>Hypocreaceae</taxon>
        <taxon>Trichoderma</taxon>
    </lineage>
</organism>
<name>A0A0F9ZDE0_TRIHA</name>
<dbReference type="Proteomes" id="UP000034112">
    <property type="component" value="Unassembled WGS sequence"/>
</dbReference>
<dbReference type="AlphaFoldDB" id="A0A0F9ZDE0"/>
<evidence type="ECO:0000313" key="2">
    <source>
        <dbReference type="EMBL" id="KKO98421.1"/>
    </source>
</evidence>
<reference evidence="3" key="1">
    <citation type="journal article" date="2015" name="Genome Announc.">
        <title>Draft whole-genome sequence of the biocontrol agent Trichoderma harzianum T6776.</title>
        <authorList>
            <person name="Baroncelli R."/>
            <person name="Piaggeschi G."/>
            <person name="Fiorini L."/>
            <person name="Bertolini E."/>
            <person name="Zapparata A."/>
            <person name="Pe M.E."/>
            <person name="Sarrocco S."/>
            <person name="Vannacci G."/>
        </authorList>
    </citation>
    <scope>NUCLEOTIDE SEQUENCE [LARGE SCALE GENOMIC DNA]</scope>
    <source>
        <strain evidence="3">T6776</strain>
    </source>
</reference>
<protein>
    <submittedName>
        <fullName evidence="2">Uncharacterized protein</fullName>
    </submittedName>
</protein>
<dbReference type="OrthoDB" id="10610669at2759"/>
<sequence>MQFRGGKAQRNDARAQQCKRTALGLGLGLILGLGARGLGYSGPQPASERAPPPARQDCQHSRNASGTANRTSYGDWLQLNFGLHRFALKSVLWLRRTRHLDLKPLRRRRRQETLFGKWLRHICCFVLGWATDECCAQESVLGRAEQMHACFVLSILLTTSESKSTLVRCYGVDQASRGREAIAVDDVVAILAPPHHLAPPSAAKSLTFILSPVHGPSCRHANLVRVLATQRPIRNLCPRGLSCLSHPWM</sequence>
<proteinExistence type="predicted"/>
<accession>A0A0F9ZDE0</accession>